<evidence type="ECO:0000313" key="3">
    <source>
        <dbReference type="Proteomes" id="UP000016843"/>
    </source>
</evidence>
<protein>
    <recommendedName>
        <fullName evidence="1">Glycosyl transferase family 1 domain-containing protein</fullName>
    </recommendedName>
</protein>
<dbReference type="eggNOG" id="COG0438">
    <property type="taxonomic scope" value="Bacteria"/>
</dbReference>
<evidence type="ECO:0000259" key="1">
    <source>
        <dbReference type="Pfam" id="PF00534"/>
    </source>
</evidence>
<dbReference type="CDD" id="cd03801">
    <property type="entry name" value="GT4_PimA-like"/>
    <property type="match status" value="1"/>
</dbReference>
<gene>
    <name evidence="2" type="ORF">P872_11780</name>
</gene>
<dbReference type="OrthoDB" id="9768685at2"/>
<proteinExistence type="predicted"/>
<reference evidence="2 3" key="1">
    <citation type="journal article" date="2013" name="Genome Announc.">
        <title>Draft Genome Sequence of the Psychrophilic and Alkaliphilic Rhodonellum psychrophilum Strain GCM71T.</title>
        <authorList>
            <person name="Hauptmann A.L."/>
            <person name="Glaring M.A."/>
            <person name="Hallin P.F."/>
            <person name="Prieme A."/>
            <person name="Stougaard P."/>
        </authorList>
    </citation>
    <scope>NUCLEOTIDE SEQUENCE [LARGE SCALE GENOMIC DNA]</scope>
    <source>
        <strain evidence="2 3">GCM71</strain>
    </source>
</reference>
<dbReference type="Proteomes" id="UP000016843">
    <property type="component" value="Unassembled WGS sequence"/>
</dbReference>
<keyword evidence="3" id="KW-1185">Reference proteome</keyword>
<dbReference type="Pfam" id="PF00534">
    <property type="entry name" value="Glycos_transf_1"/>
    <property type="match status" value="1"/>
</dbReference>
<dbReference type="EMBL" id="AWXR01000068">
    <property type="protein sequence ID" value="ERM80980.1"/>
    <property type="molecule type" value="Genomic_DNA"/>
</dbReference>
<dbReference type="RefSeq" id="WP_019600392.1">
    <property type="nucleotide sequence ID" value="NZ_AWXR01000068.1"/>
</dbReference>
<dbReference type="Gene3D" id="3.40.50.2000">
    <property type="entry name" value="Glycogen Phosphorylase B"/>
    <property type="match status" value="2"/>
</dbReference>
<comment type="caution">
    <text evidence="2">The sequence shown here is derived from an EMBL/GenBank/DDBJ whole genome shotgun (WGS) entry which is preliminary data.</text>
</comment>
<dbReference type="InterPro" id="IPR001296">
    <property type="entry name" value="Glyco_trans_1"/>
</dbReference>
<feature type="domain" description="Glycosyl transferase family 1" evidence="1">
    <location>
        <begin position="217"/>
        <end position="367"/>
    </location>
</feature>
<dbReference type="GO" id="GO:0016757">
    <property type="term" value="F:glycosyltransferase activity"/>
    <property type="evidence" value="ECO:0007669"/>
    <property type="project" value="InterPro"/>
</dbReference>
<dbReference type="PANTHER" id="PTHR12526">
    <property type="entry name" value="GLYCOSYLTRANSFERASE"/>
    <property type="match status" value="1"/>
</dbReference>
<sequence length="408" mass="46644">MKKIAFVTTEFILPDQSKTGGLGTYIWNQAKLLSDLGFEVSIYQPGSINQKFYYFGNKVLFREFKLPSFKPTVFQILLHFFIKRIKKYSFVHYLKLKSNAKNINSFLEEEFKVRPVDIIQYVNLNGLGYFPVSSIPNIIRISSLTDFYNELGKGYYGLRSEIVNAQIKFEKESYKRAICIVGPSTYSLNQIKTNPTQLKLHLPTPIGFHFEKAELIKRNQILKIGYFGNIDYRKGVDLLIDATSKLRPGSFDLFLCGRLNDDSQVNSKIKDQVFSESFIHYSDSIPKNELISLMKEMDLIVLPSRVDNCPNTLLESLAMGKVVIGPNAWGFEEVITDRVNGILFESGSLNSLVDAIDYFMNLSVEERIEIEGNAFCLVQEYSGLRVSDQIVKIYNKCIDHYKSVCAES</sequence>
<accession>U5BKJ2</accession>
<dbReference type="AlphaFoldDB" id="U5BKJ2"/>
<organism evidence="2 3">
    <name type="scientific">Rhodonellum psychrophilum GCM71 = DSM 17998</name>
    <dbReference type="NCBI Taxonomy" id="1123057"/>
    <lineage>
        <taxon>Bacteria</taxon>
        <taxon>Pseudomonadati</taxon>
        <taxon>Bacteroidota</taxon>
        <taxon>Cytophagia</taxon>
        <taxon>Cytophagales</taxon>
        <taxon>Cytophagaceae</taxon>
        <taxon>Rhodonellum</taxon>
    </lineage>
</organism>
<dbReference type="SUPFAM" id="SSF53756">
    <property type="entry name" value="UDP-Glycosyltransferase/glycogen phosphorylase"/>
    <property type="match status" value="1"/>
</dbReference>
<evidence type="ECO:0000313" key="2">
    <source>
        <dbReference type="EMBL" id="ERM80980.1"/>
    </source>
</evidence>
<name>U5BKJ2_9BACT</name>